<gene>
    <name evidence="5" type="ORF">E2986_13272</name>
</gene>
<name>A0A833WEF9_9HYME</name>
<dbReference type="PROSITE" id="PS50010">
    <property type="entry name" value="DH_2"/>
    <property type="match status" value="1"/>
</dbReference>
<dbReference type="Gene3D" id="1.20.900.10">
    <property type="entry name" value="Dbl homology (DH) domain"/>
    <property type="match status" value="1"/>
</dbReference>
<feature type="coiled-coil region" evidence="3">
    <location>
        <begin position="29"/>
        <end position="63"/>
    </location>
</feature>
<accession>A0A833WEF9</accession>
<evidence type="ECO:0000256" key="2">
    <source>
        <dbReference type="ARBA" id="ARBA00022490"/>
    </source>
</evidence>
<evidence type="ECO:0000256" key="3">
    <source>
        <dbReference type="SAM" id="Coils"/>
    </source>
</evidence>
<organism evidence="5 6">
    <name type="scientific">Frieseomelitta varia</name>
    <dbReference type="NCBI Taxonomy" id="561572"/>
    <lineage>
        <taxon>Eukaryota</taxon>
        <taxon>Metazoa</taxon>
        <taxon>Ecdysozoa</taxon>
        <taxon>Arthropoda</taxon>
        <taxon>Hexapoda</taxon>
        <taxon>Insecta</taxon>
        <taxon>Pterygota</taxon>
        <taxon>Neoptera</taxon>
        <taxon>Endopterygota</taxon>
        <taxon>Hymenoptera</taxon>
        <taxon>Apocrita</taxon>
        <taxon>Aculeata</taxon>
        <taxon>Apoidea</taxon>
        <taxon>Anthophila</taxon>
        <taxon>Apidae</taxon>
        <taxon>Frieseomelitta</taxon>
    </lineage>
</organism>
<dbReference type="InterPro" id="IPR000219">
    <property type="entry name" value="DH_dom"/>
</dbReference>
<dbReference type="PANTHER" id="PTHR46006">
    <property type="entry name" value="RHO GUANINE NUCLEOTIDE EXCHANGE FACTOR AT 64C, ISOFORM A"/>
    <property type="match status" value="1"/>
</dbReference>
<dbReference type="GO" id="GO:0005085">
    <property type="term" value="F:guanyl-nucleotide exchange factor activity"/>
    <property type="evidence" value="ECO:0007669"/>
    <property type="project" value="InterPro"/>
</dbReference>
<dbReference type="InterPro" id="IPR035899">
    <property type="entry name" value="DBL_dom_sf"/>
</dbReference>
<dbReference type="Proteomes" id="UP000655588">
    <property type="component" value="Unassembled WGS sequence"/>
</dbReference>
<dbReference type="PANTHER" id="PTHR46006:SF5">
    <property type="entry name" value="DH DOMAIN-CONTAINING PROTEIN"/>
    <property type="match status" value="1"/>
</dbReference>
<proteinExistence type="predicted"/>
<keyword evidence="6" id="KW-1185">Reference proteome</keyword>
<keyword evidence="3" id="KW-0175">Coiled coil</keyword>
<dbReference type="AlphaFoldDB" id="A0A833WEF9"/>
<dbReference type="Pfam" id="PF00621">
    <property type="entry name" value="RhoGEF"/>
    <property type="match status" value="1"/>
</dbReference>
<dbReference type="GO" id="GO:0035025">
    <property type="term" value="P:positive regulation of Rho protein signal transduction"/>
    <property type="evidence" value="ECO:0007669"/>
    <property type="project" value="TreeGrafter"/>
</dbReference>
<protein>
    <recommendedName>
        <fullName evidence="4">DH domain-containing protein</fullName>
    </recommendedName>
</protein>
<evidence type="ECO:0000313" key="6">
    <source>
        <dbReference type="Proteomes" id="UP000655588"/>
    </source>
</evidence>
<sequence>MENTVLRKMNLNSFLMVPVRRVTKYPLLLARLLKATSSVRSNIQEAKERLKQAQATVELHLDLVLDYEDDCLDQMSIQEFQ</sequence>
<dbReference type="InterPro" id="IPR051480">
    <property type="entry name" value="Endocytic_GEF_Adapter"/>
</dbReference>
<comment type="caution">
    <text evidence="5">The sequence shown here is derived from an EMBL/GenBank/DDBJ whole genome shotgun (WGS) entry which is preliminary data.</text>
</comment>
<feature type="domain" description="DH" evidence="4">
    <location>
        <begin position="1"/>
        <end position="60"/>
    </location>
</feature>
<comment type="subcellular location">
    <subcellularLocation>
        <location evidence="1">Cytoplasm</location>
    </subcellularLocation>
</comment>
<evidence type="ECO:0000259" key="4">
    <source>
        <dbReference type="PROSITE" id="PS50010"/>
    </source>
</evidence>
<evidence type="ECO:0000313" key="5">
    <source>
        <dbReference type="EMBL" id="KAF3429313.1"/>
    </source>
</evidence>
<dbReference type="SUPFAM" id="SSF48065">
    <property type="entry name" value="DBL homology domain (DH-domain)"/>
    <property type="match status" value="1"/>
</dbReference>
<evidence type="ECO:0000256" key="1">
    <source>
        <dbReference type="ARBA" id="ARBA00004496"/>
    </source>
</evidence>
<dbReference type="GO" id="GO:0005737">
    <property type="term" value="C:cytoplasm"/>
    <property type="evidence" value="ECO:0007669"/>
    <property type="project" value="UniProtKB-SubCell"/>
</dbReference>
<keyword evidence="2" id="KW-0963">Cytoplasm</keyword>
<reference evidence="5" key="1">
    <citation type="submission" date="2019-11" db="EMBL/GenBank/DDBJ databases">
        <title>The nuclear and mitochondrial genomes of Frieseomelitta varia - a highly eusocial stingless bee (Meliponini) with a permanently sterile worker caste.</title>
        <authorList>
            <person name="Freitas F.C.P."/>
            <person name="Lourenco A.P."/>
            <person name="Nunes F.M.F."/>
            <person name="Paschoal A.R."/>
            <person name="Abreu F.C.P."/>
            <person name="Barbin F.O."/>
            <person name="Bataglia L."/>
            <person name="Cardoso-Junior C.A.M."/>
            <person name="Cervoni M.S."/>
            <person name="Silva S.R."/>
            <person name="Dalarmi F."/>
            <person name="Del Lama M.A."/>
            <person name="Depintor T.S."/>
            <person name="Ferreira K.M."/>
            <person name="Goria P.S."/>
            <person name="Jaskot M.C."/>
            <person name="Lago D.C."/>
            <person name="Luna-Lucena D."/>
            <person name="Moda L.M."/>
            <person name="Nascimento L."/>
            <person name="Pedrino M."/>
            <person name="Rabico F.O."/>
            <person name="Sanches F.C."/>
            <person name="Santos D.E."/>
            <person name="Santos C.G."/>
            <person name="Vieira J."/>
            <person name="Lopes T.F."/>
            <person name="Barchuk A.R."/>
            <person name="Hartfelder K."/>
            <person name="Simoes Z.L.P."/>
            <person name="Bitondi M.M.G."/>
            <person name="Pinheiro D.G."/>
        </authorList>
    </citation>
    <scope>NUCLEOTIDE SEQUENCE</scope>
    <source>
        <strain evidence="5">USP_RPSP 00005682</strain>
        <tissue evidence="5">Whole individual</tissue>
    </source>
</reference>
<dbReference type="EMBL" id="WNWW01000167">
    <property type="protein sequence ID" value="KAF3429313.1"/>
    <property type="molecule type" value="Genomic_DNA"/>
</dbReference>